<dbReference type="RefSeq" id="WP_397558445.1">
    <property type="nucleotide sequence ID" value="NZ_JBIQWL010000015.1"/>
</dbReference>
<dbReference type="Proteomes" id="UP001610861">
    <property type="component" value="Unassembled WGS sequence"/>
</dbReference>
<gene>
    <name evidence="2" type="ORF">ACH3VR_21805</name>
</gene>
<evidence type="ECO:0000313" key="2">
    <source>
        <dbReference type="EMBL" id="MFH8253017.1"/>
    </source>
</evidence>
<keyword evidence="1" id="KW-0175">Coiled coil</keyword>
<reference evidence="2 3" key="1">
    <citation type="submission" date="2024-09" db="EMBL/GenBank/DDBJ databases">
        <authorList>
            <person name="Pan X."/>
        </authorList>
    </citation>
    <scope>NUCLEOTIDE SEQUENCE [LARGE SCALE GENOMIC DNA]</scope>
    <source>
        <strain evidence="2 3">B2969</strain>
    </source>
</reference>
<keyword evidence="3" id="KW-1185">Reference proteome</keyword>
<comment type="caution">
    <text evidence="2">The sequence shown here is derived from an EMBL/GenBank/DDBJ whole genome shotgun (WGS) entry which is preliminary data.</text>
</comment>
<proteinExistence type="predicted"/>
<dbReference type="EMBL" id="JBIQWL010000015">
    <property type="protein sequence ID" value="MFH8253017.1"/>
    <property type="molecule type" value="Genomic_DNA"/>
</dbReference>
<evidence type="ECO:0000313" key="3">
    <source>
        <dbReference type="Proteomes" id="UP001610861"/>
    </source>
</evidence>
<accession>A0ABW7QDP3</accession>
<name>A0ABW7QDP3_9MICO</name>
<evidence type="ECO:0008006" key="4">
    <source>
        <dbReference type="Google" id="ProtNLM"/>
    </source>
</evidence>
<organism evidence="2 3">
    <name type="scientific">Microbacterium alkaliflavum</name>
    <dbReference type="NCBI Taxonomy" id="3248839"/>
    <lineage>
        <taxon>Bacteria</taxon>
        <taxon>Bacillati</taxon>
        <taxon>Actinomycetota</taxon>
        <taxon>Actinomycetes</taxon>
        <taxon>Micrococcales</taxon>
        <taxon>Microbacteriaceae</taxon>
        <taxon>Microbacterium</taxon>
    </lineage>
</organism>
<evidence type="ECO:0000256" key="1">
    <source>
        <dbReference type="SAM" id="Coils"/>
    </source>
</evidence>
<sequence length="157" mass="17251">MNASAAFRTVMLALGTPTGELDAAWKAAEHHDVTAEELAAAKRLIARMMAVPKGEAFDATGDPDAKALARFGKPRPMRHARGNVEISFSTGTLGEIRETSIAIEEARTELARMEAHRMLLMRRAVDDEREQVTTVALAAGITRERYYQLRRASDVAE</sequence>
<feature type="coiled-coil region" evidence="1">
    <location>
        <begin position="96"/>
        <end position="123"/>
    </location>
</feature>
<protein>
    <recommendedName>
        <fullName evidence="4">DUF222 domain-containing protein</fullName>
    </recommendedName>
</protein>